<keyword evidence="2" id="KW-0805">Transcription regulation</keyword>
<dbReference type="Pfam" id="PF02536">
    <property type="entry name" value="mTERF"/>
    <property type="match status" value="1"/>
</dbReference>
<evidence type="ECO:0000256" key="4">
    <source>
        <dbReference type="SAM" id="MobiDB-lite"/>
    </source>
</evidence>
<dbReference type="Gramene" id="Pp3c5_9520V3.2">
    <property type="protein sequence ID" value="Pp3c5_9520V3.2"/>
    <property type="gene ID" value="Pp3c5_9520"/>
</dbReference>
<dbReference type="STRING" id="3218.A0A2K1KJ11"/>
<feature type="region of interest" description="Disordered" evidence="4">
    <location>
        <begin position="602"/>
        <end position="625"/>
    </location>
</feature>
<dbReference type="Gene3D" id="1.25.70.10">
    <property type="entry name" value="Transcription termination factor 3, mitochondrial"/>
    <property type="match status" value="2"/>
</dbReference>
<protein>
    <submittedName>
        <fullName evidence="5 6">Uncharacterized protein</fullName>
    </submittedName>
</protein>
<evidence type="ECO:0000313" key="6">
    <source>
        <dbReference type="EnsemblPlants" id="Pp3c5_9520V3.1"/>
    </source>
</evidence>
<dbReference type="EnsemblPlants" id="Pp3c5_9520V3.1">
    <property type="protein sequence ID" value="Pp3c5_9520V3.1"/>
    <property type="gene ID" value="Pp3c5_9520"/>
</dbReference>
<dbReference type="InterPro" id="IPR038538">
    <property type="entry name" value="MTERF_sf"/>
</dbReference>
<sequence>MTTAVNSGGIGLVNRHKEQTWVPVERPGCSKPPSMAAHNTKHLSRPGWDKGGKRMELYSAPTWYYGNHQQSNLVPQATPKFSLSMRFMGPFQKKNLSGLRLSLRLCCQAVLENEVSNMRVAASSVDEQPVKVKKVKVKVVKKLKAEQEHVGRSLQAIGVRNATLAKCVIEADGMTEEEMLEWMSMLQRLGVKHSEIVSMVGKDASVLRAHIPDVERLWVHLKDELDFDRSIVVSMCMQWPGLLLCSVQHVNDVTNYLLSVGLELDDVQGVFQRRPHVLSHSVERIQCSVQCLLQAGVLVQDLAPILRKVPELFSDLTQRNLDSKLEFLLKVGLGAGSLGKAIARRPNILNYNLDSMRVAFQYLETLMRSRDVPRLVKRYAEVLVLDPERKMAPMVNYLISLGVQRDNIGKVILKRPQLLGYTIPGLQPTVQYLIELGVKPESLGKVVSTSPQVLTLNVEEKLKPVVEFFRSMGLNKERDIEMLLVRNAQILCCSIEKNLRPKFLFFKGLGLTENSIADMIVLFPSMLGQSIEGSLAPKFNYLIHEMNRPIEELVEFPQYFGYSLERRIKPRHELLKGKAITTSLASMLACVEDDFKARYLSGQPPSRAPYNKRVKTDRSDPTRTE</sequence>
<dbReference type="OMA" id="LEFWASI"/>
<keyword evidence="2" id="KW-0806">Transcription termination</keyword>
<reference evidence="6" key="3">
    <citation type="submission" date="2020-12" db="UniProtKB">
        <authorList>
            <consortium name="EnsemblPlants"/>
        </authorList>
    </citation>
    <scope>IDENTIFICATION</scope>
</reference>
<dbReference type="RefSeq" id="XP_073390518.1">
    <property type="nucleotide sequence ID" value="XM_073534417.1"/>
</dbReference>
<proteinExistence type="inferred from homology"/>
<dbReference type="EMBL" id="ABEU02000005">
    <property type="protein sequence ID" value="PNR53772.1"/>
    <property type="molecule type" value="Genomic_DNA"/>
</dbReference>
<dbReference type="SMART" id="SM00733">
    <property type="entry name" value="Mterf"/>
    <property type="match status" value="10"/>
</dbReference>
<dbReference type="GO" id="GO:0006353">
    <property type="term" value="P:DNA-templated transcription termination"/>
    <property type="evidence" value="ECO:0007669"/>
    <property type="project" value="UniProtKB-KW"/>
</dbReference>
<keyword evidence="3" id="KW-0809">Transit peptide</keyword>
<dbReference type="AlphaFoldDB" id="A0A2K1KJ11"/>
<evidence type="ECO:0000256" key="2">
    <source>
        <dbReference type="ARBA" id="ARBA00022472"/>
    </source>
</evidence>
<dbReference type="GeneID" id="112282749"/>
<dbReference type="Gramene" id="Pp3c5_9520V3.3">
    <property type="protein sequence ID" value="Pp3c5_9520V3.3"/>
    <property type="gene ID" value="Pp3c5_9520"/>
</dbReference>
<evidence type="ECO:0000313" key="5">
    <source>
        <dbReference type="EMBL" id="PNR53772.1"/>
    </source>
</evidence>
<dbReference type="OrthoDB" id="637682at2759"/>
<name>A0A2K1KJ11_PHYPA</name>
<evidence type="ECO:0000256" key="1">
    <source>
        <dbReference type="ARBA" id="ARBA00007692"/>
    </source>
</evidence>
<dbReference type="EnsemblPlants" id="Pp3c5_9520V3.2">
    <property type="protein sequence ID" value="Pp3c5_9520V3.2"/>
    <property type="gene ID" value="Pp3c5_9520"/>
</dbReference>
<reference evidence="5 7" key="2">
    <citation type="journal article" date="2018" name="Plant J.">
        <title>The Physcomitrella patens chromosome-scale assembly reveals moss genome structure and evolution.</title>
        <authorList>
            <person name="Lang D."/>
            <person name="Ullrich K.K."/>
            <person name="Murat F."/>
            <person name="Fuchs J."/>
            <person name="Jenkins J."/>
            <person name="Haas F.B."/>
            <person name="Piednoel M."/>
            <person name="Gundlach H."/>
            <person name="Van Bel M."/>
            <person name="Meyberg R."/>
            <person name="Vives C."/>
            <person name="Morata J."/>
            <person name="Symeonidi A."/>
            <person name="Hiss M."/>
            <person name="Muchero W."/>
            <person name="Kamisugi Y."/>
            <person name="Saleh O."/>
            <person name="Blanc G."/>
            <person name="Decker E.L."/>
            <person name="van Gessel N."/>
            <person name="Grimwood J."/>
            <person name="Hayes R.D."/>
            <person name="Graham S.W."/>
            <person name="Gunter L.E."/>
            <person name="McDaniel S.F."/>
            <person name="Hoernstein S.N.W."/>
            <person name="Larsson A."/>
            <person name="Li F.W."/>
            <person name="Perroud P.F."/>
            <person name="Phillips J."/>
            <person name="Ranjan P."/>
            <person name="Rokshar D.S."/>
            <person name="Rothfels C.J."/>
            <person name="Schneider L."/>
            <person name="Shu S."/>
            <person name="Stevenson D.W."/>
            <person name="Thummler F."/>
            <person name="Tillich M."/>
            <person name="Villarreal Aguilar J.C."/>
            <person name="Widiez T."/>
            <person name="Wong G.K."/>
            <person name="Wymore A."/>
            <person name="Zhang Y."/>
            <person name="Zimmer A.D."/>
            <person name="Quatrano R.S."/>
            <person name="Mayer K.F.X."/>
            <person name="Goodstein D."/>
            <person name="Casacuberta J.M."/>
            <person name="Vandepoele K."/>
            <person name="Reski R."/>
            <person name="Cuming A.C."/>
            <person name="Tuskan G.A."/>
            <person name="Maumus F."/>
            <person name="Salse J."/>
            <person name="Schmutz J."/>
            <person name="Rensing S.A."/>
        </authorList>
    </citation>
    <scope>NUCLEOTIDE SEQUENCE [LARGE SCALE GENOMIC DNA]</scope>
    <source>
        <strain evidence="6 7">cv. Gransden 2004</strain>
    </source>
</reference>
<dbReference type="RefSeq" id="XP_024376571.1">
    <property type="nucleotide sequence ID" value="XM_024520803.2"/>
</dbReference>
<keyword evidence="2" id="KW-0804">Transcription</keyword>
<dbReference type="PaxDb" id="3218-PP1S64_149V6.1"/>
<feature type="region of interest" description="Disordered" evidence="4">
    <location>
        <begin position="29"/>
        <end position="48"/>
    </location>
</feature>
<dbReference type="KEGG" id="ppp:112282749"/>
<dbReference type="PANTHER" id="PTHR13068">
    <property type="entry name" value="CGI-12 PROTEIN-RELATED"/>
    <property type="match status" value="1"/>
</dbReference>
<dbReference type="EnsemblPlants" id="Pp3c5_9520V3.3">
    <property type="protein sequence ID" value="Pp3c5_9520V3.3"/>
    <property type="gene ID" value="Pp3c5_9520"/>
</dbReference>
<dbReference type="PANTHER" id="PTHR13068:SF226">
    <property type="match status" value="1"/>
</dbReference>
<dbReference type="GO" id="GO:0003676">
    <property type="term" value="F:nucleic acid binding"/>
    <property type="evidence" value="ECO:0007669"/>
    <property type="project" value="InterPro"/>
</dbReference>
<evidence type="ECO:0000256" key="3">
    <source>
        <dbReference type="ARBA" id="ARBA00022946"/>
    </source>
</evidence>
<feature type="compositionally biased region" description="Basic and acidic residues" evidence="4">
    <location>
        <begin position="614"/>
        <end position="625"/>
    </location>
</feature>
<dbReference type="InterPro" id="IPR003690">
    <property type="entry name" value="MTERF"/>
</dbReference>
<accession>A0A2K1KJ11</accession>
<gene>
    <name evidence="6" type="primary">LOC112282749</name>
    <name evidence="5" type="ORF">PHYPA_007447</name>
</gene>
<organism evidence="5">
    <name type="scientific">Physcomitrium patens</name>
    <name type="common">Spreading-leaved earth moss</name>
    <name type="synonym">Physcomitrella patens</name>
    <dbReference type="NCBI Taxonomy" id="3218"/>
    <lineage>
        <taxon>Eukaryota</taxon>
        <taxon>Viridiplantae</taxon>
        <taxon>Streptophyta</taxon>
        <taxon>Embryophyta</taxon>
        <taxon>Bryophyta</taxon>
        <taxon>Bryophytina</taxon>
        <taxon>Bryopsida</taxon>
        <taxon>Funariidae</taxon>
        <taxon>Funariales</taxon>
        <taxon>Funariaceae</taxon>
        <taxon>Physcomitrium</taxon>
    </lineage>
</organism>
<dbReference type="RefSeq" id="XP_024376570.1">
    <property type="nucleotide sequence ID" value="XM_024520802.2"/>
</dbReference>
<reference evidence="5 7" key="1">
    <citation type="journal article" date="2008" name="Science">
        <title>The Physcomitrella genome reveals evolutionary insights into the conquest of land by plants.</title>
        <authorList>
            <person name="Rensing S."/>
            <person name="Lang D."/>
            <person name="Zimmer A."/>
            <person name="Terry A."/>
            <person name="Salamov A."/>
            <person name="Shapiro H."/>
            <person name="Nishiyama T."/>
            <person name="Perroud P.-F."/>
            <person name="Lindquist E."/>
            <person name="Kamisugi Y."/>
            <person name="Tanahashi T."/>
            <person name="Sakakibara K."/>
            <person name="Fujita T."/>
            <person name="Oishi K."/>
            <person name="Shin-I T."/>
            <person name="Kuroki Y."/>
            <person name="Toyoda A."/>
            <person name="Suzuki Y."/>
            <person name="Hashimoto A."/>
            <person name="Yamaguchi K."/>
            <person name="Sugano A."/>
            <person name="Kohara Y."/>
            <person name="Fujiyama A."/>
            <person name="Anterola A."/>
            <person name="Aoki S."/>
            <person name="Ashton N."/>
            <person name="Barbazuk W.B."/>
            <person name="Barker E."/>
            <person name="Bennetzen J."/>
            <person name="Bezanilla M."/>
            <person name="Blankenship R."/>
            <person name="Cho S.H."/>
            <person name="Dutcher S."/>
            <person name="Estelle M."/>
            <person name="Fawcett J.A."/>
            <person name="Gundlach H."/>
            <person name="Hanada K."/>
            <person name="Heyl A."/>
            <person name="Hicks K.A."/>
            <person name="Hugh J."/>
            <person name="Lohr M."/>
            <person name="Mayer K."/>
            <person name="Melkozernov A."/>
            <person name="Murata T."/>
            <person name="Nelson D."/>
            <person name="Pils B."/>
            <person name="Prigge M."/>
            <person name="Reiss B."/>
            <person name="Renner T."/>
            <person name="Rombauts S."/>
            <person name="Rushton P."/>
            <person name="Sanderfoot A."/>
            <person name="Schween G."/>
            <person name="Shiu S.-H."/>
            <person name="Stueber K."/>
            <person name="Theodoulou F.L."/>
            <person name="Tu H."/>
            <person name="Van de Peer Y."/>
            <person name="Verrier P.J."/>
            <person name="Waters E."/>
            <person name="Wood A."/>
            <person name="Yang L."/>
            <person name="Cove D."/>
            <person name="Cuming A."/>
            <person name="Hasebe M."/>
            <person name="Lucas S."/>
            <person name="Mishler D.B."/>
            <person name="Reski R."/>
            <person name="Grigoriev I."/>
            <person name="Quatrano R.S."/>
            <person name="Boore J.L."/>
        </authorList>
    </citation>
    <scope>NUCLEOTIDE SEQUENCE [LARGE SCALE GENOMIC DNA]</scope>
    <source>
        <strain evidence="6 7">cv. Gransden 2004</strain>
    </source>
</reference>
<evidence type="ECO:0000313" key="7">
    <source>
        <dbReference type="Proteomes" id="UP000006727"/>
    </source>
</evidence>
<dbReference type="Gramene" id="Pp3c5_9520V3.1">
    <property type="protein sequence ID" value="Pp3c5_9520V3.1"/>
    <property type="gene ID" value="Pp3c5_9520"/>
</dbReference>
<dbReference type="FunCoup" id="A0A2K1KJ11">
    <property type="interactions" value="986"/>
</dbReference>
<dbReference type="Proteomes" id="UP000006727">
    <property type="component" value="Chromosome 5"/>
</dbReference>
<keyword evidence="7" id="KW-1185">Reference proteome</keyword>
<comment type="similarity">
    <text evidence="1">Belongs to the mTERF family.</text>
</comment>